<feature type="transmembrane region" description="Helical" evidence="1">
    <location>
        <begin position="25"/>
        <end position="45"/>
    </location>
</feature>
<reference evidence="2" key="1">
    <citation type="journal article" date="2006" name="Appl. Environ. Microbiol.">
        <title>Molecular and genetic characterization of a novel nisin variant produced by Streptococcus uberis.</title>
        <authorList>
            <person name="Wirawan R.E."/>
            <person name="Klesse N.A."/>
            <person name="Jack R.W."/>
            <person name="Tagg J.R."/>
        </authorList>
    </citation>
    <scope>NUCLEOTIDE SEQUENCE</scope>
    <source>
        <strain evidence="2">42</strain>
    </source>
</reference>
<evidence type="ECO:0000313" key="2">
    <source>
        <dbReference type="EMBL" id="ABA00876.1"/>
    </source>
</evidence>
<feature type="transmembrane region" description="Helical" evidence="1">
    <location>
        <begin position="210"/>
        <end position="238"/>
    </location>
</feature>
<gene>
    <name evidence="2" type="primary">nsuE</name>
</gene>
<feature type="transmembrane region" description="Helical" evidence="1">
    <location>
        <begin position="134"/>
        <end position="154"/>
    </location>
</feature>
<dbReference type="AlphaFoldDB" id="Q2QBT2"/>
<keyword evidence="1" id="KW-0472">Membrane</keyword>
<organism evidence="2">
    <name type="scientific">Streptococcus uberis</name>
    <dbReference type="NCBI Taxonomy" id="1349"/>
    <lineage>
        <taxon>Bacteria</taxon>
        <taxon>Bacillati</taxon>
        <taxon>Bacillota</taxon>
        <taxon>Bacilli</taxon>
        <taxon>Lactobacillales</taxon>
        <taxon>Streptococcaceae</taxon>
        <taxon>Streptococcus</taxon>
    </lineage>
</organism>
<keyword evidence="1" id="KW-1133">Transmembrane helix</keyword>
<accession>Q2QBT2</accession>
<feature type="transmembrane region" description="Helical" evidence="1">
    <location>
        <begin position="104"/>
        <end position="128"/>
    </location>
</feature>
<feature type="transmembrane region" description="Helical" evidence="1">
    <location>
        <begin position="161"/>
        <end position="187"/>
    </location>
</feature>
<proteinExistence type="predicted"/>
<dbReference type="InterPro" id="IPR021205">
    <property type="entry name" value="Lanti_perm_SpaE/MutE/EpiE-like"/>
</dbReference>
<name>Q2QBT2_STRUB</name>
<dbReference type="EMBL" id="DQ146939">
    <property type="protein sequence ID" value="ABA00876.1"/>
    <property type="molecule type" value="Genomic_DNA"/>
</dbReference>
<sequence length="253" mass="28897">MGVNKMINIFKSEWLKQKSSSDKKLLIFIPFLAIFIAFILAGPINLESFSIYWWEGIFLYTLFGLLFLADFNAEENAGSFQNISFGRNTFTIYIAKILLKLKDILISTFIFTIIFYCISCLFSGMITVDIAKDFICLLLIGFSSAWTLPLLYFLSKWVNSYLLLAVNSLICLLVAPLIAQTSIWFIFPYTYHYKIAHAFLHLKPSGDLDIAASGIGMMTILVAMGLSILVFVTFLSLLKWRITNEQNYKKRIT</sequence>
<keyword evidence="1" id="KW-0812">Transmembrane</keyword>
<protein>
    <submittedName>
        <fullName evidence="2">NsuE</fullName>
    </submittedName>
</protein>
<feature type="transmembrane region" description="Helical" evidence="1">
    <location>
        <begin position="51"/>
        <end position="69"/>
    </location>
</feature>
<evidence type="ECO:0000256" key="1">
    <source>
        <dbReference type="SAM" id="Phobius"/>
    </source>
</evidence>
<dbReference type="CDD" id="cd21807">
    <property type="entry name" value="ABC-2_lan_permease_MutE_EpiE-like"/>
    <property type="match status" value="1"/>
</dbReference>